<reference evidence="4 5" key="1">
    <citation type="submission" date="2020-02" db="EMBL/GenBank/DDBJ databases">
        <authorList>
            <person name="Hogendoorn C."/>
        </authorList>
    </citation>
    <scope>NUCLEOTIDE SEQUENCE [LARGE SCALE GENOMIC DNA]</scope>
    <source>
        <strain evidence="4">METHB21</strain>
    </source>
</reference>
<feature type="region of interest" description="Disordered" evidence="2">
    <location>
        <begin position="1"/>
        <end position="22"/>
    </location>
</feature>
<feature type="compositionally biased region" description="Basic residues" evidence="2">
    <location>
        <begin position="464"/>
        <end position="474"/>
    </location>
</feature>
<dbReference type="RefSeq" id="WP_174625755.1">
    <property type="nucleotide sequence ID" value="NZ_CADCXN010000058.1"/>
</dbReference>
<comment type="caution">
    <text evidence="4">The sequence shown here is derived from an EMBL/GenBank/DDBJ whole genome shotgun (WGS) entry which is preliminary data.</text>
</comment>
<evidence type="ECO:0000256" key="3">
    <source>
        <dbReference type="SAM" id="Phobius"/>
    </source>
</evidence>
<protein>
    <submittedName>
        <fullName evidence="4">Uncharacterized protein</fullName>
    </submittedName>
</protein>
<keyword evidence="3" id="KW-0472">Membrane</keyword>
<keyword evidence="1" id="KW-0175">Coiled coil</keyword>
<name>A0A8S0XSK8_9GAMM</name>
<proteinExistence type="predicted"/>
<feature type="transmembrane region" description="Helical" evidence="3">
    <location>
        <begin position="282"/>
        <end position="303"/>
    </location>
</feature>
<evidence type="ECO:0000256" key="1">
    <source>
        <dbReference type="SAM" id="Coils"/>
    </source>
</evidence>
<evidence type="ECO:0000256" key="2">
    <source>
        <dbReference type="SAM" id="MobiDB-lite"/>
    </source>
</evidence>
<evidence type="ECO:0000313" key="5">
    <source>
        <dbReference type="Proteomes" id="UP000494216"/>
    </source>
</evidence>
<accession>A0A8S0XSK8</accession>
<evidence type="ECO:0000313" key="4">
    <source>
        <dbReference type="EMBL" id="CAA9890842.1"/>
    </source>
</evidence>
<feature type="coiled-coil region" evidence="1">
    <location>
        <begin position="338"/>
        <end position="401"/>
    </location>
</feature>
<organism evidence="4 5">
    <name type="scientific">Candidatus Methylobacter favarea</name>
    <dbReference type="NCBI Taxonomy" id="2707345"/>
    <lineage>
        <taxon>Bacteria</taxon>
        <taxon>Pseudomonadati</taxon>
        <taxon>Pseudomonadota</taxon>
        <taxon>Gammaproteobacteria</taxon>
        <taxon>Methylococcales</taxon>
        <taxon>Methylococcaceae</taxon>
        <taxon>Methylobacter</taxon>
    </lineage>
</organism>
<feature type="region of interest" description="Disordered" evidence="2">
    <location>
        <begin position="430"/>
        <end position="474"/>
    </location>
</feature>
<feature type="compositionally biased region" description="Basic residues" evidence="2">
    <location>
        <begin position="438"/>
        <end position="448"/>
    </location>
</feature>
<dbReference type="Proteomes" id="UP000494216">
    <property type="component" value="Unassembled WGS sequence"/>
</dbReference>
<sequence length="474" mass="52004">MTDPIHRKPREKQNNNDDNLNAILDQGDLSLRPGNEWLDEEDAIDRLLRNDGFDLPEAGQAADKYAIVEDISEDGFDDVSGFDQQSRAAQLETLQALAVEKDDRIAADAAEFIKAVQQAAFIADTGAEITGELTREDQGGKEIDEFVDDFVEPQNDRYVVEPVNPIKQPADTEASSREYQDDDFLLADLNITSDAGLSGMGIHPNIEEDGSGAKDAVAEKSIEEEVKADSYISATAEDIEPEQISAHHGAVINNTDALLNRFRSEQEKLLKEYENKIKKTAVFTYAALGFGIAALCAAIRLGWITYNAKTEVAKLTKLVAVITEDMGAGGGENAARQANSNNLSIEQLNEKVDELQEQWQVKSRSPTDRVTDEIMNVIAKQEALSKALEHLQTKIDVLEKRKSSEKYGAAADLLNNATPASAAKAETINNSTDIQNTRTKRAAVKKSLRPLAKTAPVKKQAEKLKKHTLARTGR</sequence>
<keyword evidence="3" id="KW-0812">Transmembrane</keyword>
<dbReference type="AlphaFoldDB" id="A0A8S0XSK8"/>
<dbReference type="EMBL" id="CADCXN010000058">
    <property type="protein sequence ID" value="CAA9890842.1"/>
    <property type="molecule type" value="Genomic_DNA"/>
</dbReference>
<keyword evidence="5" id="KW-1185">Reference proteome</keyword>
<feature type="compositionally biased region" description="Basic and acidic residues" evidence="2">
    <location>
        <begin position="1"/>
        <end position="15"/>
    </location>
</feature>
<keyword evidence="3" id="KW-1133">Transmembrane helix</keyword>
<gene>
    <name evidence="4" type="ORF">METHB2_30046</name>
</gene>